<dbReference type="InterPro" id="IPR008979">
    <property type="entry name" value="Galactose-bd-like_sf"/>
</dbReference>
<name>A0A242BLA4_ENTFC</name>
<keyword evidence="2 5" id="KW-0378">Hydrolase</keyword>
<dbReference type="Gene3D" id="2.60.120.260">
    <property type="entry name" value="Galactose-binding domain-like"/>
    <property type="match status" value="2"/>
</dbReference>
<dbReference type="InterPro" id="IPR017853">
    <property type="entry name" value="GH"/>
</dbReference>
<reference evidence="11 12" key="1">
    <citation type="submission" date="2017-05" db="EMBL/GenBank/DDBJ databases">
        <title>The Genome Sequence of Enterococcus faecium 7H8_DIV0219.</title>
        <authorList>
            <consortium name="The Broad Institute Genomics Platform"/>
            <consortium name="The Broad Institute Genomic Center for Infectious Diseases"/>
            <person name="Earl A."/>
            <person name="Manson A."/>
            <person name="Schwartman J."/>
            <person name="Gilmore M."/>
            <person name="Abouelleil A."/>
            <person name="Cao P."/>
            <person name="Chapman S."/>
            <person name="Cusick C."/>
            <person name="Shea T."/>
            <person name="Young S."/>
            <person name="Neafsey D."/>
            <person name="Nusbaum C."/>
            <person name="Birren B."/>
        </authorList>
    </citation>
    <scope>NUCLEOTIDE SEQUENCE [LARGE SCALE GENOMIC DNA]</scope>
    <source>
        <strain evidence="11 12">7H8_DIV0219</strain>
    </source>
</reference>
<dbReference type="SUPFAM" id="SSF49785">
    <property type="entry name" value="Galactose-binding domain-like"/>
    <property type="match status" value="1"/>
</dbReference>
<accession>A0A242BLA4</accession>
<evidence type="ECO:0000256" key="6">
    <source>
        <dbReference type="RuleBase" id="RU003679"/>
    </source>
</evidence>
<feature type="active site" description="Nucleophile" evidence="4">
    <location>
        <position position="239"/>
    </location>
</feature>
<keyword evidence="3 5" id="KW-0326">Glycosidase</keyword>
<dbReference type="FunFam" id="3.20.20.80:FF:000116">
    <property type="entry name" value="Beta-galactosidase 3"/>
    <property type="match status" value="1"/>
</dbReference>
<dbReference type="EC" id="3.2.1.23" evidence="5"/>
<evidence type="ECO:0000256" key="1">
    <source>
        <dbReference type="ARBA" id="ARBA00009809"/>
    </source>
</evidence>
<feature type="domain" description="Glycoside hydrolase 35 catalytic" evidence="7">
    <location>
        <begin position="9"/>
        <end position="329"/>
    </location>
</feature>
<feature type="domain" description="Beta-galactosidase galactose-binding" evidence="9">
    <location>
        <begin position="510"/>
        <end position="568"/>
    </location>
</feature>
<dbReference type="EMBL" id="NGKW01000001">
    <property type="protein sequence ID" value="OTN96287.1"/>
    <property type="molecule type" value="Genomic_DNA"/>
</dbReference>
<dbReference type="InterPro" id="IPR026283">
    <property type="entry name" value="B-gal_1-like"/>
</dbReference>
<dbReference type="PRINTS" id="PR00742">
    <property type="entry name" value="GLHYDRLASE35"/>
</dbReference>
<organism evidence="11 12">
    <name type="scientific">Enterococcus faecium</name>
    <name type="common">Streptococcus faecium</name>
    <dbReference type="NCBI Taxonomy" id="1352"/>
    <lineage>
        <taxon>Bacteria</taxon>
        <taxon>Bacillati</taxon>
        <taxon>Bacillota</taxon>
        <taxon>Bacilli</taxon>
        <taxon>Lactobacillales</taxon>
        <taxon>Enterococcaceae</taxon>
        <taxon>Enterococcus</taxon>
    </lineage>
</organism>
<dbReference type="AlphaFoldDB" id="A0A242BLA4"/>
<dbReference type="Pfam" id="PF21317">
    <property type="entry name" value="BetaGal_ABD_1"/>
    <property type="match status" value="1"/>
</dbReference>
<evidence type="ECO:0000256" key="5">
    <source>
        <dbReference type="RuleBase" id="RU000675"/>
    </source>
</evidence>
<dbReference type="EMBL" id="CP033041">
    <property type="protein sequence ID" value="AYM73889.1"/>
    <property type="molecule type" value="Genomic_DNA"/>
</dbReference>
<feature type="active site" description="Proton donor" evidence="4">
    <location>
        <position position="157"/>
    </location>
</feature>
<evidence type="ECO:0000313" key="10">
    <source>
        <dbReference type="EMBL" id="AYM73889.1"/>
    </source>
</evidence>
<dbReference type="Pfam" id="PF01301">
    <property type="entry name" value="Glyco_hydro_35"/>
    <property type="match status" value="1"/>
</dbReference>
<comment type="similarity">
    <text evidence="1 6">Belongs to the glycosyl hydrolase 35 family.</text>
</comment>
<evidence type="ECO:0000313" key="13">
    <source>
        <dbReference type="Proteomes" id="UP000275747"/>
    </source>
</evidence>
<comment type="catalytic activity">
    <reaction evidence="5">
        <text>Hydrolysis of terminal non-reducing beta-D-galactose residues in beta-D-galactosides.</text>
        <dbReference type="EC" id="3.2.1.23"/>
    </reaction>
</comment>
<dbReference type="SUPFAM" id="SSF51445">
    <property type="entry name" value="(Trans)glycosidases"/>
    <property type="match status" value="1"/>
</dbReference>
<dbReference type="InterPro" id="IPR031330">
    <property type="entry name" value="Gly_Hdrlase_35_cat"/>
</dbReference>
<evidence type="ECO:0000259" key="7">
    <source>
        <dbReference type="Pfam" id="PF01301"/>
    </source>
</evidence>
<dbReference type="InterPro" id="IPR048913">
    <property type="entry name" value="BetaGal_gal-bd"/>
</dbReference>
<dbReference type="PIRSF" id="PIRSF006336">
    <property type="entry name" value="B-gal"/>
    <property type="match status" value="1"/>
</dbReference>
<dbReference type="InterPro" id="IPR048912">
    <property type="entry name" value="BetaGal1-like_ABD1"/>
</dbReference>
<feature type="domain" description="Beta-galactosidase 1-like first all-beta" evidence="8">
    <location>
        <begin position="374"/>
        <end position="489"/>
    </location>
</feature>
<evidence type="ECO:0000259" key="9">
    <source>
        <dbReference type="Pfam" id="PF21467"/>
    </source>
</evidence>
<dbReference type="RefSeq" id="WP_002374869.1">
    <property type="nucleotide sequence ID" value="NZ_CABGQB010000005.1"/>
</dbReference>
<reference evidence="10 13" key="2">
    <citation type="submission" date="2018-10" db="EMBL/GenBank/DDBJ databases">
        <title>Escaping from acidified nitrite in gastric host defense: Transcriptomic basis for resistance to free nitrous acid in Enterococcus faecalis.</title>
        <authorList>
            <person name="Yu Z."/>
            <person name="Shi D."/>
            <person name="Liu W."/>
            <person name="Meng F."/>
        </authorList>
    </citation>
    <scope>NUCLEOTIDE SEQUENCE [LARGE SCALE GENOMIC DNA]</scope>
    <source>
        <strain evidence="10 13">JE1</strain>
    </source>
</reference>
<dbReference type="GO" id="GO:0005975">
    <property type="term" value="P:carbohydrate metabolic process"/>
    <property type="evidence" value="ECO:0007669"/>
    <property type="project" value="InterPro"/>
</dbReference>
<evidence type="ECO:0000259" key="8">
    <source>
        <dbReference type="Pfam" id="PF21317"/>
    </source>
</evidence>
<proteinExistence type="inferred from homology"/>
<protein>
    <recommendedName>
        <fullName evidence="5">Beta-galactosidase</fullName>
        <ecNumber evidence="5">3.2.1.23</ecNumber>
    </recommendedName>
</protein>
<dbReference type="InterPro" id="IPR001944">
    <property type="entry name" value="Glycoside_Hdrlase_35"/>
</dbReference>
<dbReference type="Pfam" id="PF21467">
    <property type="entry name" value="BetaGal_gal-bd"/>
    <property type="match status" value="1"/>
</dbReference>
<dbReference type="PANTHER" id="PTHR23421">
    <property type="entry name" value="BETA-GALACTOSIDASE RELATED"/>
    <property type="match status" value="1"/>
</dbReference>
<evidence type="ECO:0000313" key="12">
    <source>
        <dbReference type="Proteomes" id="UP000194885"/>
    </source>
</evidence>
<evidence type="ECO:0000256" key="4">
    <source>
        <dbReference type="PIRSR" id="PIRSR006336-1"/>
    </source>
</evidence>
<dbReference type="PROSITE" id="PS01182">
    <property type="entry name" value="GLYCOSYL_HYDROL_F35"/>
    <property type="match status" value="1"/>
</dbReference>
<evidence type="ECO:0000256" key="3">
    <source>
        <dbReference type="ARBA" id="ARBA00023295"/>
    </source>
</evidence>
<gene>
    <name evidence="11" type="ORF">A5810_000622</name>
    <name evidence="10" type="ORF">D9Z05_11765</name>
</gene>
<sequence>MQTFKIKDEFLVDGIPTKIISGAIHYFRIPPSQWEHSLYNLKALGANTVETYIPWNLHEPQEGSFDFSGFKDVVQFVKIAQELDLMVILRPCAYICAEWEFGGLPAWLLKEPNIRVRSTDPRFMEKLKNYYQVLLPKLAPLQITQGGPVIMMQLENEYGSYGMEKSYLRQTKELMLAHSIDVPLFTSDGAWLEVLDAGTLIDEDIFVTGNFGSHSKENAQVLKEFMQNHQKNWPIMCMEYWDGWFNRWGEPIITRDPEELATEVKEMLEIGSLNLYMFHGGTNFGFYNGCSARGNTDLPQITSYDYDALLNEAGQPTEKYYAVQRIIKEVCPSVWQAEPRTKTLKNLGTYPVNRSVSLFHIKEQICEEIKTDYPLTMEQASNGYGYLLYSLTLKNYGHKNKLRLIETNDRAQIYIDGKYDQTQTQETLGDEMMIEGQKNQPTIALDVLVENLGRVNYGAKLNSPSQSKGIRNGVMQDIHFHLGYRHYPLTFEQAQLDKIDYSAGKDPSQPSFYQFEFDLAEEADTYIDCSLYGKGVVIVNGFNLGRYWNHGPVLSLYCPKDVLKKGRNEVVIFETEGISIDTLIFSDQPIKKDLS</sequence>
<dbReference type="Gene3D" id="3.20.20.80">
    <property type="entry name" value="Glycosidases"/>
    <property type="match status" value="1"/>
</dbReference>
<evidence type="ECO:0000256" key="2">
    <source>
        <dbReference type="ARBA" id="ARBA00022801"/>
    </source>
</evidence>
<evidence type="ECO:0000313" key="11">
    <source>
        <dbReference type="EMBL" id="OTN96287.1"/>
    </source>
</evidence>
<dbReference type="Proteomes" id="UP000194885">
    <property type="component" value="Unassembled WGS sequence"/>
</dbReference>
<dbReference type="InterPro" id="IPR019801">
    <property type="entry name" value="Glyco_hydro_35_CS"/>
</dbReference>
<dbReference type="GO" id="GO:0004565">
    <property type="term" value="F:beta-galactosidase activity"/>
    <property type="evidence" value="ECO:0007669"/>
    <property type="project" value="UniProtKB-EC"/>
</dbReference>
<dbReference type="Proteomes" id="UP000275747">
    <property type="component" value="Chromosome"/>
</dbReference>